<name>A0A327NHR3_9BACT</name>
<gene>
    <name evidence="1" type="ORF">HMF3257_13005</name>
</gene>
<protein>
    <submittedName>
        <fullName evidence="1">Uncharacterized protein</fullName>
    </submittedName>
</protein>
<dbReference type="Proteomes" id="UP000249016">
    <property type="component" value="Unassembled WGS sequence"/>
</dbReference>
<organism evidence="1 2">
    <name type="scientific">Spirosoma telluris</name>
    <dbReference type="NCBI Taxonomy" id="2183553"/>
    <lineage>
        <taxon>Bacteria</taxon>
        <taxon>Pseudomonadati</taxon>
        <taxon>Bacteroidota</taxon>
        <taxon>Cytophagia</taxon>
        <taxon>Cytophagales</taxon>
        <taxon>Cytophagaceae</taxon>
        <taxon>Spirosoma</taxon>
    </lineage>
</organism>
<dbReference type="Pfam" id="PF19383">
    <property type="entry name" value="DUF5958"/>
    <property type="match status" value="1"/>
</dbReference>
<proteinExistence type="predicted"/>
<comment type="caution">
    <text evidence="1">The sequence shown here is derived from an EMBL/GenBank/DDBJ whole genome shotgun (WGS) entry which is preliminary data.</text>
</comment>
<reference evidence="1 2" key="1">
    <citation type="submission" date="2018-06" db="EMBL/GenBank/DDBJ databases">
        <title>Spirosoma sp. HMF3257 Genome sequencing and assembly.</title>
        <authorList>
            <person name="Kang H."/>
            <person name="Cha I."/>
            <person name="Kim H."/>
            <person name="Kang J."/>
            <person name="Joh K."/>
        </authorList>
    </citation>
    <scope>NUCLEOTIDE SEQUENCE [LARGE SCALE GENOMIC DNA]</scope>
    <source>
        <strain evidence="1 2">HMF3257</strain>
    </source>
</reference>
<accession>A0A327NHR3</accession>
<dbReference type="InterPro" id="IPR046002">
    <property type="entry name" value="DUF5958"/>
</dbReference>
<evidence type="ECO:0000313" key="1">
    <source>
        <dbReference type="EMBL" id="RAI74920.1"/>
    </source>
</evidence>
<evidence type="ECO:0000313" key="2">
    <source>
        <dbReference type="Proteomes" id="UP000249016"/>
    </source>
</evidence>
<keyword evidence="2" id="KW-1185">Reference proteome</keyword>
<dbReference type="AlphaFoldDB" id="A0A327NHR3"/>
<sequence length="267" mass="30976">MLTMNLEEEIAIYQFGQGIHSDTAILGHFSQLDEDTQKIRLYDLYDLVLPLNPVSSDIEQAIKDSSLTPTDVPCVTLKQRQLRQGIFFLPDGENEQVAELLLYVFKIVYQRAYTLKQENSTDWWYQDLSKPEIVQAIRTRHRELAEEIYMNSSFRSEFACLAKLWYEFIELRKGNVGEPKPDEPEIQTKFNFLTYNDMIGKVDTVIGKSIAIVEDKLSHGIGVLQGSVRKGLAAQYKLTSEQARLLLVDVIERHMQEVYKVNWRPYF</sequence>
<dbReference type="EMBL" id="QLII01000001">
    <property type="protein sequence ID" value="RAI74920.1"/>
    <property type="molecule type" value="Genomic_DNA"/>
</dbReference>